<dbReference type="PATRIC" id="fig|1008153.3.peg.2659"/>
<feature type="transmembrane region" description="Helical" evidence="2">
    <location>
        <begin position="490"/>
        <end position="512"/>
    </location>
</feature>
<comment type="caution">
    <text evidence="4">The sequence shown here is derived from an EMBL/GenBank/DDBJ whole genome shotgun (WGS) entry which is preliminary data.</text>
</comment>
<organism evidence="4 5">
    <name type="scientific">Halalkalicoccus paucihalophilus</name>
    <dbReference type="NCBI Taxonomy" id="1008153"/>
    <lineage>
        <taxon>Archaea</taxon>
        <taxon>Methanobacteriati</taxon>
        <taxon>Methanobacteriota</taxon>
        <taxon>Stenosarchaea group</taxon>
        <taxon>Halobacteria</taxon>
        <taxon>Halobacteriales</taxon>
        <taxon>Halococcaceae</taxon>
        <taxon>Halalkalicoccus</taxon>
    </lineage>
</organism>
<dbReference type="GO" id="GO:0020037">
    <property type="term" value="F:heme binding"/>
    <property type="evidence" value="ECO:0007669"/>
    <property type="project" value="InterPro"/>
</dbReference>
<keyword evidence="5" id="KW-1185">Reference proteome</keyword>
<dbReference type="Pfam" id="PF22085">
    <property type="entry name" value="NorB_cytochrome_c-like"/>
    <property type="match status" value="1"/>
</dbReference>
<dbReference type="GO" id="GO:0004129">
    <property type="term" value="F:cytochrome-c oxidase activity"/>
    <property type="evidence" value="ECO:0007669"/>
    <property type="project" value="InterPro"/>
</dbReference>
<evidence type="ECO:0000256" key="2">
    <source>
        <dbReference type="SAM" id="Phobius"/>
    </source>
</evidence>
<dbReference type="GO" id="GO:0009060">
    <property type="term" value="P:aerobic respiration"/>
    <property type="evidence" value="ECO:0007669"/>
    <property type="project" value="InterPro"/>
</dbReference>
<dbReference type="GO" id="GO:0016020">
    <property type="term" value="C:membrane"/>
    <property type="evidence" value="ECO:0007669"/>
    <property type="project" value="InterPro"/>
</dbReference>
<dbReference type="AlphaFoldDB" id="A0A151AE47"/>
<feature type="transmembrane region" description="Helical" evidence="2">
    <location>
        <begin position="683"/>
        <end position="700"/>
    </location>
</feature>
<gene>
    <name evidence="4" type="ORF">HAPAU_26070</name>
</gene>
<dbReference type="PROSITE" id="PS50855">
    <property type="entry name" value="COX1"/>
    <property type="match status" value="1"/>
</dbReference>
<protein>
    <submittedName>
        <fullName evidence="4">Cytochrome C and quinol oxidase polypeptide I</fullName>
    </submittedName>
</protein>
<dbReference type="InterPro" id="IPR054309">
    <property type="entry name" value="NorB_cytochrome_c-like"/>
</dbReference>
<feature type="domain" description="Cytochrome oxidase subunit I profile" evidence="3">
    <location>
        <begin position="745"/>
        <end position="947"/>
    </location>
</feature>
<proteinExistence type="predicted"/>
<evidence type="ECO:0000313" key="5">
    <source>
        <dbReference type="Proteomes" id="UP000075321"/>
    </source>
</evidence>
<evidence type="ECO:0000256" key="1">
    <source>
        <dbReference type="SAM" id="MobiDB-lite"/>
    </source>
</evidence>
<feature type="transmembrane region" description="Helical" evidence="2">
    <location>
        <begin position="854"/>
        <end position="876"/>
    </location>
</feature>
<feature type="transmembrane region" description="Helical" evidence="2">
    <location>
        <begin position="992"/>
        <end position="1009"/>
    </location>
</feature>
<feature type="region of interest" description="Disordered" evidence="1">
    <location>
        <begin position="1"/>
        <end position="26"/>
    </location>
</feature>
<evidence type="ECO:0000259" key="3">
    <source>
        <dbReference type="PROSITE" id="PS50855"/>
    </source>
</evidence>
<dbReference type="PANTHER" id="PTHR10422:SF38">
    <property type="entry name" value="CYTOCHROME B SUBUNIT OF NITRIC OXIDE REDUCTASE"/>
    <property type="match status" value="1"/>
</dbReference>
<dbReference type="SUPFAM" id="SSF81442">
    <property type="entry name" value="Cytochrome c oxidase subunit I-like"/>
    <property type="match status" value="1"/>
</dbReference>
<name>A0A151AE47_9EURY</name>
<keyword evidence="2" id="KW-0472">Membrane</keyword>
<feature type="transmembrane region" description="Helical" evidence="2">
    <location>
        <begin position="596"/>
        <end position="620"/>
    </location>
</feature>
<dbReference type="InterPro" id="IPR023616">
    <property type="entry name" value="Cyt_c_oxase-like_su1_dom"/>
</dbReference>
<feature type="transmembrane region" description="Helical" evidence="2">
    <location>
        <begin position="754"/>
        <end position="774"/>
    </location>
</feature>
<dbReference type="PANTHER" id="PTHR10422">
    <property type="entry name" value="CYTOCHROME C OXIDASE SUBUNIT 1"/>
    <property type="match status" value="1"/>
</dbReference>
<feature type="transmembrane region" description="Helical" evidence="2">
    <location>
        <begin position="278"/>
        <end position="299"/>
    </location>
</feature>
<feature type="transmembrane region" description="Helical" evidence="2">
    <location>
        <begin position="896"/>
        <end position="916"/>
    </location>
</feature>
<dbReference type="Gene3D" id="1.20.210.10">
    <property type="entry name" value="Cytochrome c oxidase-like, subunit I domain"/>
    <property type="match status" value="1"/>
</dbReference>
<dbReference type="Pfam" id="PF00115">
    <property type="entry name" value="COX1"/>
    <property type="match status" value="1"/>
</dbReference>
<feature type="transmembrane region" description="Helical" evidence="2">
    <location>
        <begin position="928"/>
        <end position="950"/>
    </location>
</feature>
<keyword evidence="2" id="KW-0812">Transmembrane</keyword>
<sequence length="1025" mass="113145">MTITRTLSERLPREARRRLPPLDRDAASRLKDRLSAGTEALTGLPTRVRRRADERTGRAIEDGVRRLTNENGFDDWDLPDDPVLDRFLSRYGLDDARLDERTLESIRNRLVAGPDGGTTRPLDRLVAELSARSGTDGDRPAERQFVEALSRLRADEDDPIRSLNDLLERDAIETAQRVEQLVVEDLPELLRRSRVDTNTDRGDRLPVAAALAAMTVIVDGEGVDPAVERGLVELASCLGRALDDGGDSPERALSELVRKYREDGLDLETLRSKPTGSAALVVLFVVNLVGMGVGAWLSYRHAPPIPEEVRGPDGTVLATAEQVRAGKKAFQANGLMNQGSILGNGAYFDADLTADALRLKAEFMREYYARKQGIESVEALDGDERAAIEERVRRDLDTDAPEGPILRYSAAEADAHRRIREAYVERYHEGDRNRGIPEGFVGSAEQAERVADFALWTAWMAHTDRPNADHSYTNDWPYEPAVGNRPTGQVLVWSTISLVLLVGGGALGVWAYHALDFAEPTTDVIDVPSPDEVSVTPAQYAAAWYVPVAGALFVVQALTGALLAHYYIERTGFFGIGDAIGIDIVSLLPFATVRTWHVNLAVLWITTLWLAGGLFLPGLFGDDDPPWQAAGTTALLGLLVTATVGAFAGVWLGIRGAFGTPEEGELWWWLGSEGLEYLEVGRLWKLLLLAGFAGWTGLVLRSVRRMDDSPTGLGHFLAYAGGSIALLFGASMLYTPETNVAVTEFWRWWVVHMWVEGVFEFFVTAVISVALVSMELIERRDAEKAILFEVFAIMGAGIVGVSHHYWWVGLPDFWVPLGTTFSTLEFVPLVFVLYRSLGEYRSLRAQGEEFPYEIPLLFILGSSVWNFVGGGVLGFFVNLPVINYYEHGTYLTVAHAHAATFGAFGLLALGLGTYILRVVTPEEAWDPTWFRGSFWLTNVGLAVMTLASLLPVGFAQLRTVYTEGYAEARSLEFYERPRVQALLWARTLGDTPMILGALAFTVGAVRQLYRARRPPTERHRKTPGA</sequence>
<reference evidence="4 5" key="1">
    <citation type="submission" date="2016-02" db="EMBL/GenBank/DDBJ databases">
        <title>Genome sequence of Halalkalicoccus paucihalophilus DSM 24557.</title>
        <authorList>
            <person name="Poehlein A."/>
            <person name="Daniel R."/>
        </authorList>
    </citation>
    <scope>NUCLEOTIDE SEQUENCE [LARGE SCALE GENOMIC DNA]</scope>
    <source>
        <strain evidence="4 5">DSM 24557</strain>
    </source>
</reference>
<feature type="transmembrane region" description="Helical" evidence="2">
    <location>
        <begin position="542"/>
        <end position="564"/>
    </location>
</feature>
<dbReference type="Proteomes" id="UP000075321">
    <property type="component" value="Unassembled WGS sequence"/>
</dbReference>
<dbReference type="InterPro" id="IPR036927">
    <property type="entry name" value="Cyt_c_oxase-like_su1_sf"/>
</dbReference>
<feature type="transmembrane region" description="Helical" evidence="2">
    <location>
        <begin position="632"/>
        <end position="654"/>
    </location>
</feature>
<dbReference type="EMBL" id="LTAZ01000005">
    <property type="protein sequence ID" value="KYH25929.1"/>
    <property type="molecule type" value="Genomic_DNA"/>
</dbReference>
<accession>A0A151AE47</accession>
<evidence type="ECO:0000313" key="4">
    <source>
        <dbReference type="EMBL" id="KYH25929.1"/>
    </source>
</evidence>
<feature type="transmembrane region" description="Helical" evidence="2">
    <location>
        <begin position="786"/>
        <end position="807"/>
    </location>
</feature>
<keyword evidence="2" id="KW-1133">Transmembrane helix</keyword>
<feature type="transmembrane region" description="Helical" evidence="2">
    <location>
        <begin position="712"/>
        <end position="734"/>
    </location>
</feature>
<feature type="transmembrane region" description="Helical" evidence="2">
    <location>
        <begin position="571"/>
        <end position="590"/>
    </location>
</feature>
<dbReference type="RefSeq" id="WP_084383710.1">
    <property type="nucleotide sequence ID" value="NZ_LTAZ01000005.1"/>
</dbReference>
<dbReference type="InterPro" id="IPR000883">
    <property type="entry name" value="Cyt_C_Oxase_1"/>
</dbReference>
<feature type="transmembrane region" description="Helical" evidence="2">
    <location>
        <begin position="813"/>
        <end position="834"/>
    </location>
</feature>